<dbReference type="HOGENOM" id="CLU_1742792_0_0_1"/>
<dbReference type="EMBL" id="ACPB03006122">
    <property type="status" value="NOT_ANNOTATED_CDS"/>
    <property type="molecule type" value="Genomic_DNA"/>
</dbReference>
<evidence type="ECO:0000313" key="2">
    <source>
        <dbReference type="Proteomes" id="UP000015103"/>
    </source>
</evidence>
<evidence type="ECO:0000313" key="1">
    <source>
        <dbReference type="EnsemblMetazoa" id="RPRC006006-PA"/>
    </source>
</evidence>
<dbReference type="VEuPathDB" id="VectorBase:RPRC006006"/>
<sequence length="150" mass="17210">MAADIRIGKVVFIRLQLLKSARSAVLDIYDFTCLLYPSRVSDIHLTSEATFSSDTQLDEESQIFTRANQMLLALKMSRSIVKNSSTRETTEYRILMCTEVVEYFISDFEIITNNTVKYIEDRFDSPLVITSVIVIDLRYISSAGKIKSMW</sequence>
<protein>
    <submittedName>
        <fullName evidence="1">Uncharacterized protein</fullName>
    </submittedName>
</protein>
<dbReference type="AlphaFoldDB" id="T1HPN2"/>
<name>T1HPN2_RHOPR</name>
<proteinExistence type="predicted"/>
<dbReference type="Proteomes" id="UP000015103">
    <property type="component" value="Unassembled WGS sequence"/>
</dbReference>
<dbReference type="InParanoid" id="T1HPN2"/>
<reference evidence="1" key="1">
    <citation type="submission" date="2015-05" db="UniProtKB">
        <authorList>
            <consortium name="EnsemblMetazoa"/>
        </authorList>
    </citation>
    <scope>IDENTIFICATION</scope>
</reference>
<keyword evidence="2" id="KW-1185">Reference proteome</keyword>
<dbReference type="EnsemblMetazoa" id="RPRC006006-RA">
    <property type="protein sequence ID" value="RPRC006006-PA"/>
    <property type="gene ID" value="RPRC006006"/>
</dbReference>
<accession>T1HPN2</accession>
<organism evidence="1 2">
    <name type="scientific">Rhodnius prolixus</name>
    <name type="common">Triatomid bug</name>
    <dbReference type="NCBI Taxonomy" id="13249"/>
    <lineage>
        <taxon>Eukaryota</taxon>
        <taxon>Metazoa</taxon>
        <taxon>Ecdysozoa</taxon>
        <taxon>Arthropoda</taxon>
        <taxon>Hexapoda</taxon>
        <taxon>Insecta</taxon>
        <taxon>Pterygota</taxon>
        <taxon>Neoptera</taxon>
        <taxon>Paraneoptera</taxon>
        <taxon>Hemiptera</taxon>
        <taxon>Heteroptera</taxon>
        <taxon>Panheteroptera</taxon>
        <taxon>Cimicomorpha</taxon>
        <taxon>Reduviidae</taxon>
        <taxon>Triatominae</taxon>
        <taxon>Rhodnius</taxon>
    </lineage>
</organism>